<dbReference type="Proteomes" id="UP001501536">
    <property type="component" value="Unassembled WGS sequence"/>
</dbReference>
<dbReference type="InterPro" id="IPR036286">
    <property type="entry name" value="LexA/Signal_pep-like_sf"/>
</dbReference>
<dbReference type="CDD" id="cd06530">
    <property type="entry name" value="S26_SPase_I"/>
    <property type="match status" value="1"/>
</dbReference>
<dbReference type="InterPro" id="IPR019758">
    <property type="entry name" value="Pept_S26A_signal_pept_1_CS"/>
</dbReference>
<keyword evidence="6" id="KW-0472">Membrane</keyword>
<organism evidence="8 9">
    <name type="scientific">Zhihengliuella alba</name>
    <dbReference type="NCBI Taxonomy" id="547018"/>
    <lineage>
        <taxon>Bacteria</taxon>
        <taxon>Bacillati</taxon>
        <taxon>Actinomycetota</taxon>
        <taxon>Actinomycetes</taxon>
        <taxon>Micrococcales</taxon>
        <taxon>Micrococcaceae</taxon>
        <taxon>Zhihengliuella</taxon>
    </lineage>
</organism>
<dbReference type="InterPro" id="IPR000223">
    <property type="entry name" value="Pept_S26A_signal_pept_1"/>
</dbReference>
<evidence type="ECO:0000256" key="1">
    <source>
        <dbReference type="ARBA" id="ARBA00000677"/>
    </source>
</evidence>
<comment type="catalytic activity">
    <reaction evidence="1 6">
        <text>Cleavage of hydrophobic, N-terminal signal or leader sequences from secreted and periplasmic proteins.</text>
        <dbReference type="EC" id="3.4.21.89"/>
    </reaction>
</comment>
<dbReference type="InterPro" id="IPR019533">
    <property type="entry name" value="Peptidase_S26"/>
</dbReference>
<protein>
    <recommendedName>
        <fullName evidence="4 6">Signal peptidase I</fullName>
        <ecNumber evidence="4 6">3.4.21.89</ecNumber>
    </recommendedName>
</protein>
<evidence type="ECO:0000313" key="9">
    <source>
        <dbReference type="Proteomes" id="UP001501536"/>
    </source>
</evidence>
<dbReference type="PANTHER" id="PTHR43390:SF1">
    <property type="entry name" value="CHLOROPLAST PROCESSING PEPTIDASE"/>
    <property type="match status" value="1"/>
</dbReference>
<dbReference type="PROSITE" id="PS00761">
    <property type="entry name" value="SPASE_I_3"/>
    <property type="match status" value="1"/>
</dbReference>
<dbReference type="PANTHER" id="PTHR43390">
    <property type="entry name" value="SIGNAL PEPTIDASE I"/>
    <property type="match status" value="1"/>
</dbReference>
<proteinExistence type="inferred from homology"/>
<dbReference type="RefSeq" id="WP_344878903.1">
    <property type="nucleotide sequence ID" value="NZ_BAABCJ010000001.1"/>
</dbReference>
<dbReference type="EMBL" id="BAABCJ010000001">
    <property type="protein sequence ID" value="GAA3693689.1"/>
    <property type="molecule type" value="Genomic_DNA"/>
</dbReference>
<comment type="subcellular location">
    <subcellularLocation>
        <location evidence="2">Cell membrane</location>
        <topology evidence="2">Single-pass type II membrane protein</topology>
    </subcellularLocation>
    <subcellularLocation>
        <location evidence="6">Membrane</location>
        <topology evidence="6">Single-pass type II membrane protein</topology>
    </subcellularLocation>
</comment>
<sequence>MLDSTTAPTGGHAKRRSRPRDWRFVVPVLAGAAILALVVRATVVDFFYIDSESMTPGLRPGDGLLVNRLAYDGDAPQAGDVVVFDGTGTLAPYRSPDVVLDLLKGLRLAGGNDYFVKRVVGAPGDHVVCCDADGRLVRNGVPVDEPYVHPGDAPSTTSFDVIVPGDRIWVMGDHRADSTDSRALLGAPGGGMIPVERVVGRVDRIVWPLEHSGPVAADAPDPAH</sequence>
<evidence type="ECO:0000259" key="7">
    <source>
        <dbReference type="Pfam" id="PF10502"/>
    </source>
</evidence>
<evidence type="ECO:0000313" key="8">
    <source>
        <dbReference type="EMBL" id="GAA3693689.1"/>
    </source>
</evidence>
<evidence type="ECO:0000256" key="2">
    <source>
        <dbReference type="ARBA" id="ARBA00004401"/>
    </source>
</evidence>
<keyword evidence="6" id="KW-1133">Transmembrane helix</keyword>
<keyword evidence="5 6" id="KW-0378">Hydrolase</keyword>
<keyword evidence="9" id="KW-1185">Reference proteome</keyword>
<gene>
    <name evidence="8" type="ORF">GCM10022377_02890</name>
</gene>
<name>A0ABP7CRK8_9MICC</name>
<dbReference type="SUPFAM" id="SSF51306">
    <property type="entry name" value="LexA/Signal peptidase"/>
    <property type="match status" value="1"/>
</dbReference>
<evidence type="ECO:0000256" key="3">
    <source>
        <dbReference type="ARBA" id="ARBA00009370"/>
    </source>
</evidence>
<feature type="domain" description="Peptidase S26" evidence="7">
    <location>
        <begin position="26"/>
        <end position="207"/>
    </location>
</feature>
<dbReference type="PRINTS" id="PR00727">
    <property type="entry name" value="LEADERPTASE"/>
</dbReference>
<keyword evidence="6" id="KW-0645">Protease</keyword>
<dbReference type="Gene3D" id="2.10.109.10">
    <property type="entry name" value="Umud Fragment, subunit A"/>
    <property type="match status" value="1"/>
</dbReference>
<reference evidence="9" key="1">
    <citation type="journal article" date="2019" name="Int. J. Syst. Evol. Microbiol.">
        <title>The Global Catalogue of Microorganisms (GCM) 10K type strain sequencing project: providing services to taxonomists for standard genome sequencing and annotation.</title>
        <authorList>
            <consortium name="The Broad Institute Genomics Platform"/>
            <consortium name="The Broad Institute Genome Sequencing Center for Infectious Disease"/>
            <person name="Wu L."/>
            <person name="Ma J."/>
        </authorList>
    </citation>
    <scope>NUCLEOTIDE SEQUENCE [LARGE SCALE GENOMIC DNA]</scope>
    <source>
        <strain evidence="9">JCM 16961</strain>
    </source>
</reference>
<feature type="transmembrane region" description="Helical" evidence="6">
    <location>
        <begin position="24"/>
        <end position="49"/>
    </location>
</feature>
<dbReference type="NCBIfam" id="TIGR02227">
    <property type="entry name" value="sigpep_I_bact"/>
    <property type="match status" value="1"/>
</dbReference>
<evidence type="ECO:0000256" key="5">
    <source>
        <dbReference type="ARBA" id="ARBA00022801"/>
    </source>
</evidence>
<comment type="caution">
    <text evidence="8">The sequence shown here is derived from an EMBL/GenBank/DDBJ whole genome shotgun (WGS) entry which is preliminary data.</text>
</comment>
<accession>A0ABP7CRK8</accession>
<dbReference type="EC" id="3.4.21.89" evidence="4 6"/>
<evidence type="ECO:0000256" key="4">
    <source>
        <dbReference type="ARBA" id="ARBA00013208"/>
    </source>
</evidence>
<dbReference type="Pfam" id="PF10502">
    <property type="entry name" value="Peptidase_S26"/>
    <property type="match status" value="1"/>
</dbReference>
<evidence type="ECO:0000256" key="6">
    <source>
        <dbReference type="RuleBase" id="RU362042"/>
    </source>
</evidence>
<keyword evidence="6" id="KW-0812">Transmembrane</keyword>
<comment type="similarity">
    <text evidence="3 6">Belongs to the peptidase S26 family.</text>
</comment>